<dbReference type="SUPFAM" id="SSF55154">
    <property type="entry name" value="CYTH-like phosphatases"/>
    <property type="match status" value="1"/>
</dbReference>
<reference evidence="2 3" key="1">
    <citation type="submission" date="2023-04" db="EMBL/GenBank/DDBJ databases">
        <title>Genome of Basidiobolus ranarum AG-B5.</title>
        <authorList>
            <person name="Stajich J.E."/>
            <person name="Carter-House D."/>
            <person name="Gryganskyi A."/>
        </authorList>
    </citation>
    <scope>NUCLEOTIDE SEQUENCE [LARGE SCALE GENOMIC DNA]</scope>
    <source>
        <strain evidence="2 3">AG-B5</strain>
    </source>
</reference>
<protein>
    <recommendedName>
        <fullName evidence="1">CYTH domain-containing protein</fullName>
    </recommendedName>
</protein>
<dbReference type="InterPro" id="IPR023577">
    <property type="entry name" value="CYTH_domain"/>
</dbReference>
<dbReference type="PANTHER" id="PTHR34948:SF2">
    <property type="entry name" value="TRIPHOSPHATE TUNNEL METALLOENZYME 3"/>
    <property type="match status" value="1"/>
</dbReference>
<sequence length="233" mass="27016">MKLTTRCLLAFTSRLRYPSTSVLNPMEVEIKIRFQSAEDLENFEACLGKPPKAIEQQENYYFDGSEHELEQQRTVFRLRKISKSTLSQSTKQMAAKITLKGNAILEAGISRVQETEESFEYDVVDDIVKNPNSISQYSSKSPLLDSIIKNYPVNSYKLVGYYNTLRKLYEWEEYILAVDNTEFPFGRGYEVELESEDAEVAKEKLVSFLDNNQIKYSFSKRNKFVNMRMGEVL</sequence>
<name>A0ABR2VZE3_9FUNG</name>
<evidence type="ECO:0000313" key="2">
    <source>
        <dbReference type="EMBL" id="KAK9711291.1"/>
    </source>
</evidence>
<dbReference type="PANTHER" id="PTHR34948">
    <property type="entry name" value="OS08G0299200 PROTEIN"/>
    <property type="match status" value="1"/>
</dbReference>
<evidence type="ECO:0000313" key="3">
    <source>
        <dbReference type="Proteomes" id="UP001479436"/>
    </source>
</evidence>
<keyword evidence="3" id="KW-1185">Reference proteome</keyword>
<comment type="caution">
    <text evidence="2">The sequence shown here is derived from an EMBL/GenBank/DDBJ whole genome shotgun (WGS) entry which is preliminary data.</text>
</comment>
<dbReference type="EMBL" id="JASJQH010007292">
    <property type="protein sequence ID" value="KAK9711291.1"/>
    <property type="molecule type" value="Genomic_DNA"/>
</dbReference>
<evidence type="ECO:0000259" key="1">
    <source>
        <dbReference type="PROSITE" id="PS51707"/>
    </source>
</evidence>
<gene>
    <name evidence="2" type="ORF">K7432_007944</name>
</gene>
<feature type="domain" description="CYTH" evidence="1">
    <location>
        <begin position="25"/>
        <end position="231"/>
    </location>
</feature>
<dbReference type="PROSITE" id="PS51707">
    <property type="entry name" value="CYTH"/>
    <property type="match status" value="1"/>
</dbReference>
<accession>A0ABR2VZE3</accession>
<dbReference type="Pfam" id="PF01928">
    <property type="entry name" value="CYTH"/>
    <property type="match status" value="1"/>
</dbReference>
<organism evidence="2 3">
    <name type="scientific">Basidiobolus ranarum</name>
    <dbReference type="NCBI Taxonomy" id="34480"/>
    <lineage>
        <taxon>Eukaryota</taxon>
        <taxon>Fungi</taxon>
        <taxon>Fungi incertae sedis</taxon>
        <taxon>Zoopagomycota</taxon>
        <taxon>Entomophthoromycotina</taxon>
        <taxon>Basidiobolomycetes</taxon>
        <taxon>Basidiobolales</taxon>
        <taxon>Basidiobolaceae</taxon>
        <taxon>Basidiobolus</taxon>
    </lineage>
</organism>
<dbReference type="SMART" id="SM01118">
    <property type="entry name" value="CYTH"/>
    <property type="match status" value="1"/>
</dbReference>
<dbReference type="Gene3D" id="2.40.320.10">
    <property type="entry name" value="Hypothetical Protein Pfu-838710-001"/>
    <property type="match status" value="1"/>
</dbReference>
<dbReference type="InterPro" id="IPR033469">
    <property type="entry name" value="CYTH-like_dom_sf"/>
</dbReference>
<proteinExistence type="predicted"/>
<dbReference type="Proteomes" id="UP001479436">
    <property type="component" value="Unassembled WGS sequence"/>
</dbReference>